<comment type="caution">
    <text evidence="2">The sequence shown here is derived from an EMBL/GenBank/DDBJ whole genome shotgun (WGS) entry which is preliminary data.</text>
</comment>
<proteinExistence type="predicted"/>
<dbReference type="PANTHER" id="PTHR14222">
    <property type="entry name" value="CONDENSIN"/>
    <property type="match status" value="1"/>
</dbReference>
<dbReference type="GO" id="GO:0000796">
    <property type="term" value="C:condensin complex"/>
    <property type="evidence" value="ECO:0007669"/>
    <property type="project" value="TreeGrafter"/>
</dbReference>
<evidence type="ECO:0000313" key="3">
    <source>
        <dbReference type="Proteomes" id="UP000653454"/>
    </source>
</evidence>
<evidence type="ECO:0000313" key="2">
    <source>
        <dbReference type="EMBL" id="CAG9135261.1"/>
    </source>
</evidence>
<organism evidence="2 3">
    <name type="scientific">Plutella xylostella</name>
    <name type="common">Diamondback moth</name>
    <name type="synonym">Plutella maculipennis</name>
    <dbReference type="NCBI Taxonomy" id="51655"/>
    <lineage>
        <taxon>Eukaryota</taxon>
        <taxon>Metazoa</taxon>
        <taxon>Ecdysozoa</taxon>
        <taxon>Arthropoda</taxon>
        <taxon>Hexapoda</taxon>
        <taxon>Insecta</taxon>
        <taxon>Pterygota</taxon>
        <taxon>Neoptera</taxon>
        <taxon>Endopterygota</taxon>
        <taxon>Lepidoptera</taxon>
        <taxon>Glossata</taxon>
        <taxon>Ditrysia</taxon>
        <taxon>Yponomeutoidea</taxon>
        <taxon>Plutellidae</taxon>
        <taxon>Plutella</taxon>
    </lineage>
</organism>
<accession>A0A8S4G6H7</accession>
<protein>
    <submittedName>
        <fullName evidence="2">(diamondback moth) hypothetical protein</fullName>
    </submittedName>
</protein>
<evidence type="ECO:0000256" key="1">
    <source>
        <dbReference type="SAM" id="MobiDB-lite"/>
    </source>
</evidence>
<feature type="compositionally biased region" description="Low complexity" evidence="1">
    <location>
        <begin position="530"/>
        <end position="542"/>
    </location>
</feature>
<dbReference type="AlphaFoldDB" id="A0A8S4G6H7"/>
<feature type="region of interest" description="Disordered" evidence="1">
    <location>
        <begin position="372"/>
        <end position="466"/>
    </location>
</feature>
<keyword evidence="3" id="KW-1185">Reference proteome</keyword>
<feature type="compositionally biased region" description="Polar residues" evidence="1">
    <location>
        <begin position="486"/>
        <end position="503"/>
    </location>
</feature>
<dbReference type="InterPro" id="IPR026971">
    <property type="entry name" value="CND1/NCAPD3"/>
</dbReference>
<name>A0A8S4G6H7_PLUXY</name>
<dbReference type="GO" id="GO:0007076">
    <property type="term" value="P:mitotic chromosome condensation"/>
    <property type="evidence" value="ECO:0007669"/>
    <property type="project" value="InterPro"/>
</dbReference>
<dbReference type="GO" id="GO:0010032">
    <property type="term" value="P:meiotic chromosome condensation"/>
    <property type="evidence" value="ECO:0007669"/>
    <property type="project" value="TreeGrafter"/>
</dbReference>
<dbReference type="GO" id="GO:0000779">
    <property type="term" value="C:condensed chromosome, centromeric region"/>
    <property type="evidence" value="ECO:0007669"/>
    <property type="project" value="TreeGrafter"/>
</dbReference>
<feature type="compositionally biased region" description="Polar residues" evidence="1">
    <location>
        <begin position="384"/>
        <end position="405"/>
    </location>
</feature>
<feature type="compositionally biased region" description="Polar residues" evidence="1">
    <location>
        <begin position="414"/>
        <end position="440"/>
    </location>
</feature>
<dbReference type="GO" id="GO:0042393">
    <property type="term" value="F:histone binding"/>
    <property type="evidence" value="ECO:0007669"/>
    <property type="project" value="TreeGrafter"/>
</dbReference>
<dbReference type="PANTHER" id="PTHR14222:SF1">
    <property type="entry name" value="CONDENSIN-2 COMPLEX SUBUNIT D3"/>
    <property type="match status" value="1"/>
</dbReference>
<feature type="region of interest" description="Disordered" evidence="1">
    <location>
        <begin position="482"/>
        <end position="557"/>
    </location>
</feature>
<gene>
    <name evidence="2" type="ORF">PLXY2_LOCUS13525</name>
</gene>
<reference evidence="2" key="1">
    <citation type="submission" date="2020-11" db="EMBL/GenBank/DDBJ databases">
        <authorList>
            <person name="Whiteford S."/>
        </authorList>
    </citation>
    <scope>NUCLEOTIDE SEQUENCE</scope>
</reference>
<dbReference type="Proteomes" id="UP000653454">
    <property type="component" value="Unassembled WGS sequence"/>
</dbReference>
<sequence>MSILLTELESLKLDSLDEDWVEAIHHSEFLEIVEFPAEYESAIDSVNMRSVFRNIMKAIYNWLQSDDGDEDKSWAALSQKVRHKELLTVLAFYIDYGTKNVHTKEYRNNALLASRVYYALLSIPGFKAYHIYHAQLFTHSLACLSFPREMCEKDENYYNTKELTHEVNSVIKELRPYVQDLKSVVDKLHLKPTDMNFEEILSNLVDITGGAIVNKLNIDKIELTKISRVIYVMIDTLLQEPTGEPNAVAIRLLFKCLLPKLVAASVDCRNANNLVRASYVTYSGLILTRYGPAAVSGFSVLIQHLCYAQDGLERAEVRAARVSLVVGLMSLLPRRAYRATVSWLLTLSATAKVAHRHIAMEILANLLNNEPEKVTEQPAPNPEPAQNETNPSSQNETNPTSQTEPESQDKTTADNETTTEVAPASNTEPSDNVGECSTTGAEKENDEPAKVSEPMVEGDPDPTVGLEMEPLTLNNLIDDTCPEFLSETTSGNEEITDPVASTSKNDDIPPSNAKETGDENAEPPTPVEAPPEAVTSVEVTSETTDDAMRTDDESSQDMPAVIKDVAEAEEEVAGLLRARPHTIPHLSVLRALLARCDDASGTLRARALSALAAALESQQPAVQRALQVIDIVDLWLHLRVT</sequence>
<dbReference type="EMBL" id="CAJHNJ030000098">
    <property type="protein sequence ID" value="CAG9135261.1"/>
    <property type="molecule type" value="Genomic_DNA"/>
</dbReference>
<feature type="compositionally biased region" description="Basic and acidic residues" evidence="1">
    <location>
        <begin position="441"/>
        <end position="450"/>
    </location>
</feature>